<proteinExistence type="predicted"/>
<evidence type="ECO:0000256" key="1">
    <source>
        <dbReference type="ARBA" id="ARBA00004141"/>
    </source>
</evidence>
<feature type="transmembrane region" description="Helical" evidence="5">
    <location>
        <begin position="296"/>
        <end position="317"/>
    </location>
</feature>
<sequence length="363" mass="41543">MNIKLPDFTFAFFLVFFLLLGKKIIDIQVVEANIFLSLFVYGLLFFTSFLFLGKCILIPLLSIITLPFFLTGEFNSFGLYKIINLIFCVQVLTFVYTLLRSRLQWERVFIYFSIMLAAYIIFVVLFMVLFKGWFFGQRVTMGLNGPITFSRFNFLVSLAIILFCKMKNNIIYAAPFGVVGGAMASKGPLLSLIVSLLYYYWKNITIKRVFLSIIAIYAVFLSIEYFSPRLYNFLIDISKIIIEQDYSVIYSDYNSGSLGSRATEWIHAFSSFLLNPMGIGAGNWSLYGEHLYPHNLFFEIITEFGFLGLLFCIVFVFSAIRVKNTELKAIILFLFVNSLFSGSVVDNSLLFVLVIIGRLDSNA</sequence>
<keyword evidence="4 5" id="KW-0472">Membrane</keyword>
<feature type="transmembrane region" description="Helical" evidence="5">
    <location>
        <begin position="78"/>
        <end position="99"/>
    </location>
</feature>
<dbReference type="InterPro" id="IPR007016">
    <property type="entry name" value="O-antigen_ligase-rel_domated"/>
</dbReference>
<protein>
    <submittedName>
        <fullName evidence="7">Oligosaccharide repeat unit polymerase Wzy</fullName>
    </submittedName>
</protein>
<dbReference type="AlphaFoldDB" id="D6NLZ7"/>
<gene>
    <name evidence="7" type="primary">wzy</name>
</gene>
<keyword evidence="2 5" id="KW-0812">Transmembrane</keyword>
<evidence type="ECO:0000313" key="7">
    <source>
        <dbReference type="EMBL" id="ADF80982.1"/>
    </source>
</evidence>
<reference evidence="7" key="2">
    <citation type="journal article" date="2011" name="Appl. Environ. Microbiol.">
        <title>Genetic Diversity of O-Antigen Biosynthesis Regions in Vibrio cholerae.</title>
        <authorList>
            <person name="Aydanian A."/>
            <person name="Tang L."/>
            <person name="Morris J.G."/>
            <person name="Johnson J.A."/>
            <person name="Stine O.C."/>
        </authorList>
    </citation>
    <scope>NUCLEOTIDE SEQUENCE</scope>
    <source>
        <strain evidence="7">CO545</strain>
    </source>
</reference>
<comment type="subcellular location">
    <subcellularLocation>
        <location evidence="1">Membrane</location>
        <topology evidence="1">Multi-pass membrane protein</topology>
    </subcellularLocation>
</comment>
<organism evidence="7">
    <name type="scientific">Vibrio cholerae</name>
    <dbReference type="NCBI Taxonomy" id="666"/>
    <lineage>
        <taxon>Bacteria</taxon>
        <taxon>Pseudomonadati</taxon>
        <taxon>Pseudomonadota</taxon>
        <taxon>Gammaproteobacteria</taxon>
        <taxon>Vibrionales</taxon>
        <taxon>Vibrionaceae</taxon>
        <taxon>Vibrio</taxon>
    </lineage>
</organism>
<feature type="transmembrane region" description="Helical" evidence="5">
    <location>
        <begin position="329"/>
        <end position="356"/>
    </location>
</feature>
<keyword evidence="3 5" id="KW-1133">Transmembrane helix</keyword>
<feature type="transmembrane region" description="Helical" evidence="5">
    <location>
        <begin position="147"/>
        <end position="164"/>
    </location>
</feature>
<evidence type="ECO:0000256" key="2">
    <source>
        <dbReference type="ARBA" id="ARBA00022692"/>
    </source>
</evidence>
<dbReference type="RefSeq" id="WP_248387497.1">
    <property type="nucleotide sequence ID" value="NZ_CP147726.1"/>
</dbReference>
<dbReference type="GO" id="GO:0016020">
    <property type="term" value="C:membrane"/>
    <property type="evidence" value="ECO:0007669"/>
    <property type="project" value="UniProtKB-SubCell"/>
</dbReference>
<dbReference type="EMBL" id="GU576498">
    <property type="protein sequence ID" value="ADF80982.1"/>
    <property type="molecule type" value="Genomic_DNA"/>
</dbReference>
<feature type="transmembrane region" description="Helical" evidence="5">
    <location>
        <begin position="33"/>
        <end position="51"/>
    </location>
</feature>
<accession>D6NLZ7</accession>
<evidence type="ECO:0000256" key="5">
    <source>
        <dbReference type="SAM" id="Phobius"/>
    </source>
</evidence>
<evidence type="ECO:0000256" key="3">
    <source>
        <dbReference type="ARBA" id="ARBA00022989"/>
    </source>
</evidence>
<feature type="transmembrane region" description="Helical" evidence="5">
    <location>
        <begin position="108"/>
        <end position="135"/>
    </location>
</feature>
<dbReference type="Pfam" id="PF04932">
    <property type="entry name" value="Wzy_C"/>
    <property type="match status" value="1"/>
</dbReference>
<feature type="transmembrane region" description="Helical" evidence="5">
    <location>
        <begin position="265"/>
        <end position="284"/>
    </location>
</feature>
<name>D6NLZ7_VIBCL</name>
<feature type="domain" description="O-antigen ligase-related" evidence="6">
    <location>
        <begin position="184"/>
        <end position="311"/>
    </location>
</feature>
<feature type="transmembrane region" description="Helical" evidence="5">
    <location>
        <begin position="206"/>
        <end position="226"/>
    </location>
</feature>
<reference evidence="7" key="1">
    <citation type="submission" date="2010-01" db="EMBL/GenBank/DDBJ databases">
        <authorList>
            <person name="Aydanian A.G."/>
            <person name="Johnson J.A."/>
            <person name="Tang L."/>
            <person name="Morris J.G.Jr."/>
            <person name="Nair G.B."/>
            <person name="Stine O.C."/>
        </authorList>
    </citation>
    <scope>NUCLEOTIDE SEQUENCE</scope>
    <source>
        <strain evidence="7">CO545</strain>
    </source>
</reference>
<evidence type="ECO:0000259" key="6">
    <source>
        <dbReference type="Pfam" id="PF04932"/>
    </source>
</evidence>
<feature type="transmembrane region" description="Helical" evidence="5">
    <location>
        <begin position="176"/>
        <end position="200"/>
    </location>
</feature>
<evidence type="ECO:0000256" key="4">
    <source>
        <dbReference type="ARBA" id="ARBA00023136"/>
    </source>
</evidence>